<dbReference type="Pfam" id="PF01227">
    <property type="entry name" value="GTP_cyclohydroI"/>
    <property type="match status" value="1"/>
</dbReference>
<dbReference type="GO" id="GO:0003934">
    <property type="term" value="F:GTP cyclohydrolase I activity"/>
    <property type="evidence" value="ECO:0007669"/>
    <property type="project" value="UniProtKB-EC"/>
</dbReference>
<gene>
    <name evidence="3 5" type="primary">folE</name>
    <name evidence="5" type="ORF">KUA55_17610</name>
</gene>
<dbReference type="RefSeq" id="WP_218327688.1">
    <property type="nucleotide sequence ID" value="NZ_JAHUZB010000013.1"/>
</dbReference>
<dbReference type="InterPro" id="IPR020602">
    <property type="entry name" value="GTP_CycHdrlase_I_dom"/>
</dbReference>
<dbReference type="PANTHER" id="PTHR11109:SF7">
    <property type="entry name" value="GTP CYCLOHYDROLASE 1"/>
    <property type="match status" value="1"/>
</dbReference>
<evidence type="ECO:0000256" key="3">
    <source>
        <dbReference type="HAMAP-Rule" id="MF_00223"/>
    </source>
</evidence>
<keyword evidence="6" id="KW-1185">Reference proteome</keyword>
<evidence type="ECO:0000259" key="4">
    <source>
        <dbReference type="Pfam" id="PF01227"/>
    </source>
</evidence>
<feature type="binding site" evidence="3">
    <location>
        <position position="94"/>
    </location>
    <ligand>
        <name>Zn(2+)</name>
        <dbReference type="ChEBI" id="CHEBI:29105"/>
    </ligand>
</feature>
<dbReference type="NCBIfam" id="TIGR00063">
    <property type="entry name" value="folE"/>
    <property type="match status" value="1"/>
</dbReference>
<comment type="caution">
    <text evidence="5">The sequence shown here is derived from an EMBL/GenBank/DDBJ whole genome shotgun (WGS) entry which is preliminary data.</text>
</comment>
<dbReference type="PROSITE" id="PS00859">
    <property type="entry name" value="GTP_CYCLOHYDROL_1_1"/>
    <property type="match status" value="1"/>
</dbReference>
<dbReference type="NCBIfam" id="NF006826">
    <property type="entry name" value="PRK09347.1-3"/>
    <property type="match status" value="1"/>
</dbReference>
<name>A0ABS6THS9_9ENTE</name>
<dbReference type="PANTHER" id="PTHR11109">
    <property type="entry name" value="GTP CYCLOHYDROLASE I"/>
    <property type="match status" value="1"/>
</dbReference>
<evidence type="ECO:0000256" key="1">
    <source>
        <dbReference type="ARBA" id="ARBA00001052"/>
    </source>
</evidence>
<comment type="subunit">
    <text evidence="3">Homopolymer.</text>
</comment>
<dbReference type="HAMAP" id="MF_00223">
    <property type="entry name" value="FolE"/>
    <property type="match status" value="1"/>
</dbReference>
<keyword evidence="3" id="KW-0862">Zinc</keyword>
<keyword evidence="3" id="KW-0547">Nucleotide-binding</keyword>
<keyword evidence="3 5" id="KW-0378">Hydrolase</keyword>
<evidence type="ECO:0000256" key="2">
    <source>
        <dbReference type="ARBA" id="ARBA00022563"/>
    </source>
</evidence>
<keyword evidence="2 3" id="KW-0554">One-carbon metabolism</keyword>
<reference evidence="5 6" key="1">
    <citation type="submission" date="2021-06" db="EMBL/GenBank/DDBJ databases">
        <title>Enterococcus alishanensis sp. nov., a novel lactic acid bacterium isolated from fresh coffee beans.</title>
        <authorList>
            <person name="Chen Y.-S."/>
        </authorList>
    </citation>
    <scope>NUCLEOTIDE SEQUENCE [LARGE SCALE GENOMIC DNA]</scope>
    <source>
        <strain evidence="5 6">ALS3</strain>
    </source>
</reference>
<keyword evidence="3" id="KW-0342">GTP-binding</keyword>
<feature type="binding site" evidence="3">
    <location>
        <position position="97"/>
    </location>
    <ligand>
        <name>Zn(2+)</name>
        <dbReference type="ChEBI" id="CHEBI:29105"/>
    </ligand>
</feature>
<protein>
    <recommendedName>
        <fullName evidence="3">GTP cyclohydrolase 1</fullName>
        <ecNumber evidence="3">3.5.4.16</ecNumber>
    </recommendedName>
    <alternativeName>
        <fullName evidence="3">GTP cyclohydrolase I</fullName>
        <shortName evidence="3">GTP-CH-I</shortName>
    </alternativeName>
</protein>
<keyword evidence="3" id="KW-0479">Metal-binding</keyword>
<dbReference type="EC" id="3.5.4.16" evidence="3"/>
<sequence length="205" mass="23570">MVNNTVKKYELINNLNEKKTIIEESINNILLALGEDIHREGLIETPKRVAEMYLEVFQGITLSNQKIAEMYNKCFSISSSEIVIVKDIPTFSYCEHHMALMFNMSISVGYIPNKKVIGLSKIARISELVCKRLQIQERIGKDIFEVLNIILDTDDIIVKIDSEHSCMRSRGVKVGNSMTTTYYCGGLFKEETERRKEFFNLCQTK</sequence>
<dbReference type="EMBL" id="JAHUZB010000013">
    <property type="protein sequence ID" value="MBV7392474.1"/>
    <property type="molecule type" value="Genomic_DNA"/>
</dbReference>
<proteinExistence type="inferred from homology"/>
<feature type="binding site" evidence="3">
    <location>
        <position position="166"/>
    </location>
    <ligand>
        <name>Zn(2+)</name>
        <dbReference type="ChEBI" id="CHEBI:29105"/>
    </ligand>
</feature>
<comment type="similarity">
    <text evidence="3">Belongs to the GTP cyclohydrolase I family.</text>
</comment>
<organism evidence="5 6">
    <name type="scientific">Enterococcus alishanensis</name>
    <dbReference type="NCBI Taxonomy" id="1303817"/>
    <lineage>
        <taxon>Bacteria</taxon>
        <taxon>Bacillati</taxon>
        <taxon>Bacillota</taxon>
        <taxon>Bacilli</taxon>
        <taxon>Lactobacillales</taxon>
        <taxon>Enterococcaceae</taxon>
        <taxon>Enterococcus</taxon>
    </lineage>
</organism>
<dbReference type="Proteomes" id="UP000774130">
    <property type="component" value="Unassembled WGS sequence"/>
</dbReference>
<comment type="catalytic activity">
    <reaction evidence="1 3">
        <text>GTP + H2O = 7,8-dihydroneopterin 3'-triphosphate + formate + H(+)</text>
        <dbReference type="Rhea" id="RHEA:17473"/>
        <dbReference type="ChEBI" id="CHEBI:15377"/>
        <dbReference type="ChEBI" id="CHEBI:15378"/>
        <dbReference type="ChEBI" id="CHEBI:15740"/>
        <dbReference type="ChEBI" id="CHEBI:37565"/>
        <dbReference type="ChEBI" id="CHEBI:58462"/>
        <dbReference type="EC" id="3.5.4.16"/>
    </reaction>
</comment>
<evidence type="ECO:0000313" key="6">
    <source>
        <dbReference type="Proteomes" id="UP000774130"/>
    </source>
</evidence>
<dbReference type="InterPro" id="IPR018234">
    <property type="entry name" value="GTP_CycHdrlase_I_CS"/>
</dbReference>
<accession>A0ABS6THS9</accession>
<dbReference type="InterPro" id="IPR001474">
    <property type="entry name" value="GTP_CycHdrlase_I"/>
</dbReference>
<comment type="pathway">
    <text evidence="3">Cofactor biosynthesis; 7,8-dihydroneopterin triphosphate biosynthesis; 7,8-dihydroneopterin triphosphate from GTP: step 1/1.</text>
</comment>
<evidence type="ECO:0000313" key="5">
    <source>
        <dbReference type="EMBL" id="MBV7392474.1"/>
    </source>
</evidence>
<feature type="domain" description="GTP cyclohydrolase I" evidence="4">
    <location>
        <begin position="22"/>
        <end position="202"/>
    </location>
</feature>